<proteinExistence type="inferred from homology"/>
<dbReference type="AlphaFoldDB" id="A0AAD8J247"/>
<comment type="similarity">
    <text evidence="2 6">Belongs to the UDP-glycosyltransferase family.</text>
</comment>
<dbReference type="FunFam" id="3.40.50.2000:FF:000057">
    <property type="entry name" value="Glycosyltransferase"/>
    <property type="match status" value="1"/>
</dbReference>
<dbReference type="InterPro" id="IPR002213">
    <property type="entry name" value="UDP_glucos_trans"/>
</dbReference>
<gene>
    <name evidence="8" type="ORF">POM88_014545</name>
</gene>
<dbReference type="PROSITE" id="PS00375">
    <property type="entry name" value="UDPGT"/>
    <property type="match status" value="1"/>
</dbReference>
<name>A0AAD8J247_9APIA</name>
<dbReference type="InterPro" id="IPR035595">
    <property type="entry name" value="UDP_glycos_trans_CS"/>
</dbReference>
<evidence type="ECO:0000256" key="3">
    <source>
        <dbReference type="ARBA" id="ARBA00022676"/>
    </source>
</evidence>
<keyword evidence="9" id="KW-1185">Reference proteome</keyword>
<dbReference type="FunFam" id="3.40.50.2000:FF:000019">
    <property type="entry name" value="Glycosyltransferase"/>
    <property type="match status" value="1"/>
</dbReference>
<dbReference type="GO" id="GO:0080043">
    <property type="term" value="F:quercetin 3-O-glucosyltransferase activity"/>
    <property type="evidence" value="ECO:0007669"/>
    <property type="project" value="TreeGrafter"/>
</dbReference>
<dbReference type="GO" id="GO:0080044">
    <property type="term" value="F:quercetin 7-O-glucosyltransferase activity"/>
    <property type="evidence" value="ECO:0007669"/>
    <property type="project" value="TreeGrafter"/>
</dbReference>
<dbReference type="EMBL" id="JAUIZM010000003">
    <property type="protein sequence ID" value="KAK1395489.1"/>
    <property type="molecule type" value="Genomic_DNA"/>
</dbReference>
<organism evidence="8 9">
    <name type="scientific">Heracleum sosnowskyi</name>
    <dbReference type="NCBI Taxonomy" id="360622"/>
    <lineage>
        <taxon>Eukaryota</taxon>
        <taxon>Viridiplantae</taxon>
        <taxon>Streptophyta</taxon>
        <taxon>Embryophyta</taxon>
        <taxon>Tracheophyta</taxon>
        <taxon>Spermatophyta</taxon>
        <taxon>Magnoliopsida</taxon>
        <taxon>eudicotyledons</taxon>
        <taxon>Gunneridae</taxon>
        <taxon>Pentapetalae</taxon>
        <taxon>asterids</taxon>
        <taxon>campanulids</taxon>
        <taxon>Apiales</taxon>
        <taxon>Apiaceae</taxon>
        <taxon>Apioideae</taxon>
        <taxon>apioid superclade</taxon>
        <taxon>Tordylieae</taxon>
        <taxon>Tordyliinae</taxon>
        <taxon>Heracleum</taxon>
    </lineage>
</organism>
<sequence>MEDKKRSPHALVLPYPAQGHINPMLQFCKRLVSKGIKVSLANTIYISKSMLAHPQTSISFETYSDGFDEGGYAQAESSVIYLSTLRVVGSQTLANLVKKLDESGNPVNVLIYDAFLPWALDVANNFGLVKAVFFTQSCAVNNIYHHVYKGLISLPPRDDESSVVSVPGLPLFRSWETPAPLHYMDLLVNQFSNVDDADWVFFNTFHKLEEEVLGYLTKLWKVRTIGPTLPSMYLDKRLEDDKDYGINLFKPDSGACMKWLNDKPSGSVIYVSFGSSARLEVEQMEEIARGLEQSNFHFLWVVRESEQAKLPSNFINEISGKGLVVTWSPQLEILQHESIGCFVTHCGFNSVLEALSLGVPIVGIPQWTDQPANAKYVEDVWGVGVRARPDEKGLVKREVLESLIREAVEGEKGKAIKKRAAKWKNLAKEAVDEGGTSDGNINEFAAELLHC</sequence>
<evidence type="ECO:0000256" key="4">
    <source>
        <dbReference type="ARBA" id="ARBA00022679"/>
    </source>
</evidence>
<keyword evidence="5" id="KW-0414">Isoprene biosynthesis</keyword>
<evidence type="ECO:0000313" key="9">
    <source>
        <dbReference type="Proteomes" id="UP001237642"/>
    </source>
</evidence>
<dbReference type="CDD" id="cd03784">
    <property type="entry name" value="GT1_Gtf-like"/>
    <property type="match status" value="1"/>
</dbReference>
<dbReference type="Gene3D" id="3.40.50.2000">
    <property type="entry name" value="Glycogen Phosphorylase B"/>
    <property type="match status" value="2"/>
</dbReference>
<reference evidence="8" key="1">
    <citation type="submission" date="2023-02" db="EMBL/GenBank/DDBJ databases">
        <title>Genome of toxic invasive species Heracleum sosnowskyi carries increased number of genes despite the absence of recent whole-genome duplications.</title>
        <authorList>
            <person name="Schelkunov M."/>
            <person name="Shtratnikova V."/>
            <person name="Makarenko M."/>
            <person name="Klepikova A."/>
            <person name="Omelchenko D."/>
            <person name="Novikova G."/>
            <person name="Obukhova E."/>
            <person name="Bogdanov V."/>
            <person name="Penin A."/>
            <person name="Logacheva M."/>
        </authorList>
    </citation>
    <scope>NUCLEOTIDE SEQUENCE</scope>
    <source>
        <strain evidence="8">Hsosn_3</strain>
        <tissue evidence="8">Leaf</tissue>
    </source>
</reference>
<comment type="pathway">
    <text evidence="1">Secondary metabolite biosynthesis; terpenoid biosynthesis.</text>
</comment>
<evidence type="ECO:0000313" key="8">
    <source>
        <dbReference type="EMBL" id="KAK1395489.1"/>
    </source>
</evidence>
<dbReference type="Pfam" id="PF00201">
    <property type="entry name" value="UDPGT"/>
    <property type="match status" value="1"/>
</dbReference>
<evidence type="ECO:0000256" key="2">
    <source>
        <dbReference type="ARBA" id="ARBA00009995"/>
    </source>
</evidence>
<dbReference type="SUPFAM" id="SSF53756">
    <property type="entry name" value="UDP-Glycosyltransferase/glycogen phosphorylase"/>
    <property type="match status" value="1"/>
</dbReference>
<dbReference type="Proteomes" id="UP001237642">
    <property type="component" value="Unassembled WGS sequence"/>
</dbReference>
<protein>
    <recommendedName>
        <fullName evidence="7">Glycosyltransferase</fullName>
        <ecNumber evidence="7">2.4.1.-</ecNumber>
    </recommendedName>
</protein>
<comment type="caution">
    <text evidence="8">The sequence shown here is derived from an EMBL/GenBank/DDBJ whole genome shotgun (WGS) entry which is preliminary data.</text>
</comment>
<evidence type="ECO:0000256" key="6">
    <source>
        <dbReference type="RuleBase" id="RU003718"/>
    </source>
</evidence>
<evidence type="ECO:0000256" key="7">
    <source>
        <dbReference type="RuleBase" id="RU362057"/>
    </source>
</evidence>
<evidence type="ECO:0000256" key="1">
    <source>
        <dbReference type="ARBA" id="ARBA00004721"/>
    </source>
</evidence>
<dbReference type="GO" id="GO:0046246">
    <property type="term" value="P:terpene biosynthetic process"/>
    <property type="evidence" value="ECO:0007669"/>
    <property type="project" value="UniProtKB-ARBA"/>
</dbReference>
<keyword evidence="4 6" id="KW-0808">Transferase</keyword>
<dbReference type="PANTHER" id="PTHR11926">
    <property type="entry name" value="GLUCOSYL/GLUCURONOSYL TRANSFERASES"/>
    <property type="match status" value="1"/>
</dbReference>
<dbReference type="PANTHER" id="PTHR11926:SF1560">
    <property type="entry name" value="UDP-GLYCOSYLTRANSFERASE 74E1-RELATED"/>
    <property type="match status" value="1"/>
</dbReference>
<evidence type="ECO:0000256" key="5">
    <source>
        <dbReference type="ARBA" id="ARBA00023229"/>
    </source>
</evidence>
<reference evidence="8" key="2">
    <citation type="submission" date="2023-05" db="EMBL/GenBank/DDBJ databases">
        <authorList>
            <person name="Schelkunov M.I."/>
        </authorList>
    </citation>
    <scope>NUCLEOTIDE SEQUENCE</scope>
    <source>
        <strain evidence="8">Hsosn_3</strain>
        <tissue evidence="8">Leaf</tissue>
    </source>
</reference>
<dbReference type="GO" id="GO:0016135">
    <property type="term" value="P:saponin biosynthetic process"/>
    <property type="evidence" value="ECO:0007669"/>
    <property type="project" value="UniProtKB-ARBA"/>
</dbReference>
<accession>A0AAD8J247</accession>
<keyword evidence="3 6" id="KW-0328">Glycosyltransferase</keyword>
<dbReference type="EC" id="2.4.1.-" evidence="7"/>